<organism evidence="1 2">
    <name type="scientific">Alkalimonas amylolytica</name>
    <dbReference type="NCBI Taxonomy" id="152573"/>
    <lineage>
        <taxon>Bacteria</taxon>
        <taxon>Pseudomonadati</taxon>
        <taxon>Pseudomonadota</taxon>
        <taxon>Gammaproteobacteria</taxon>
        <taxon>Alkalimonas</taxon>
    </lineage>
</organism>
<sequence>MPSLSLPGILAAIKIGRNDNRASVGRESDCNVIALIGGSLRSPGSGFVTATPLCRESGAKSQGPGFCVLHPVQQTLP</sequence>
<dbReference type="Proteomes" id="UP000198773">
    <property type="component" value="Unassembled WGS sequence"/>
</dbReference>
<name>A0A1H3ZLG6_ALKAM</name>
<gene>
    <name evidence="1" type="ORF">SAMN04488051_102247</name>
</gene>
<evidence type="ECO:0000313" key="1">
    <source>
        <dbReference type="EMBL" id="SEA24646.1"/>
    </source>
</evidence>
<dbReference type="STRING" id="152573.SAMN04488051_102247"/>
<accession>A0A1H3ZLG6</accession>
<dbReference type="EMBL" id="FNRM01000002">
    <property type="protein sequence ID" value="SEA24646.1"/>
    <property type="molecule type" value="Genomic_DNA"/>
</dbReference>
<reference evidence="1 2" key="1">
    <citation type="submission" date="2016-10" db="EMBL/GenBank/DDBJ databases">
        <authorList>
            <person name="de Groot N.N."/>
        </authorList>
    </citation>
    <scope>NUCLEOTIDE SEQUENCE [LARGE SCALE GENOMIC DNA]</scope>
    <source>
        <strain evidence="1 2">CGMCC 1.3430</strain>
    </source>
</reference>
<dbReference type="AlphaFoldDB" id="A0A1H3ZLG6"/>
<proteinExistence type="predicted"/>
<keyword evidence="2" id="KW-1185">Reference proteome</keyword>
<protein>
    <submittedName>
        <fullName evidence="1">Uncharacterized protein</fullName>
    </submittedName>
</protein>
<evidence type="ECO:0000313" key="2">
    <source>
        <dbReference type="Proteomes" id="UP000198773"/>
    </source>
</evidence>